<dbReference type="Pfam" id="PF00083">
    <property type="entry name" value="Sugar_tr"/>
    <property type="match status" value="1"/>
</dbReference>
<evidence type="ECO:0000256" key="6">
    <source>
        <dbReference type="ARBA" id="ARBA00022989"/>
    </source>
</evidence>
<evidence type="ECO:0000313" key="11">
    <source>
        <dbReference type="EMBL" id="KAL3269494.1"/>
    </source>
</evidence>
<keyword evidence="3" id="KW-1003">Cell membrane</keyword>
<dbReference type="FunFam" id="1.20.1250.20:FF:000218">
    <property type="entry name" value="facilitated trehalose transporter Tret1"/>
    <property type="match status" value="1"/>
</dbReference>
<feature type="transmembrane region" description="Helical" evidence="9">
    <location>
        <begin position="428"/>
        <end position="449"/>
    </location>
</feature>
<dbReference type="InterPro" id="IPR020846">
    <property type="entry name" value="MFS_dom"/>
</dbReference>
<dbReference type="PANTHER" id="PTHR48021">
    <property type="match status" value="1"/>
</dbReference>
<evidence type="ECO:0000256" key="1">
    <source>
        <dbReference type="ARBA" id="ARBA00004651"/>
    </source>
</evidence>
<dbReference type="InterPro" id="IPR050549">
    <property type="entry name" value="MFS_Trehalose_Transporter"/>
</dbReference>
<keyword evidence="5 9" id="KW-0812">Transmembrane</keyword>
<dbReference type="InterPro" id="IPR003663">
    <property type="entry name" value="Sugar/inositol_transpt"/>
</dbReference>
<dbReference type="Gene3D" id="1.20.1250.20">
    <property type="entry name" value="MFS general substrate transporter like domains"/>
    <property type="match status" value="1"/>
</dbReference>
<feature type="transmembrane region" description="Helical" evidence="9">
    <location>
        <begin position="393"/>
        <end position="416"/>
    </location>
</feature>
<evidence type="ECO:0000256" key="5">
    <source>
        <dbReference type="ARBA" id="ARBA00022692"/>
    </source>
</evidence>
<dbReference type="GO" id="GO:0005886">
    <property type="term" value="C:plasma membrane"/>
    <property type="evidence" value="ECO:0007669"/>
    <property type="project" value="UniProtKB-SubCell"/>
</dbReference>
<evidence type="ECO:0000256" key="2">
    <source>
        <dbReference type="ARBA" id="ARBA00022448"/>
    </source>
</evidence>
<proteinExistence type="predicted"/>
<feature type="transmembrane region" description="Helical" evidence="9">
    <location>
        <begin position="156"/>
        <end position="174"/>
    </location>
</feature>
<dbReference type="PRINTS" id="PR00171">
    <property type="entry name" value="SUGRTRNSPORT"/>
</dbReference>
<feature type="transmembrane region" description="Helical" evidence="9">
    <location>
        <begin position="128"/>
        <end position="150"/>
    </location>
</feature>
<keyword evidence="8" id="KW-0325">Glycoprotein</keyword>
<dbReference type="SUPFAM" id="SSF103473">
    <property type="entry name" value="MFS general substrate transporter"/>
    <property type="match status" value="1"/>
</dbReference>
<comment type="caution">
    <text evidence="11">The sequence shown here is derived from an EMBL/GenBank/DDBJ whole genome shotgun (WGS) entry which is preliminary data.</text>
</comment>
<name>A0ABD2MTL4_9CUCU</name>
<dbReference type="InterPro" id="IPR036259">
    <property type="entry name" value="MFS_trans_sf"/>
</dbReference>
<comment type="subcellular location">
    <subcellularLocation>
        <location evidence="1">Cell membrane</location>
        <topology evidence="1">Multi-pass membrane protein</topology>
    </subcellularLocation>
</comment>
<keyword evidence="6 9" id="KW-1133">Transmembrane helix</keyword>
<evidence type="ECO:0000256" key="7">
    <source>
        <dbReference type="ARBA" id="ARBA00023136"/>
    </source>
</evidence>
<evidence type="ECO:0000256" key="3">
    <source>
        <dbReference type="ARBA" id="ARBA00022475"/>
    </source>
</evidence>
<dbReference type="InterPro" id="IPR005828">
    <property type="entry name" value="MFS_sugar_transport-like"/>
</dbReference>
<dbReference type="PANTHER" id="PTHR48021:SF47">
    <property type="entry name" value="GH17672P"/>
    <property type="match status" value="1"/>
</dbReference>
<sequence length="497" mass="55414">MNYNSALKLLMPLLEHLKIVDGKFKLVFNSKYSFLFLEYCFTLICGFSLSNKFLLERNFLALTGDSSTSWSSPMIPKLLSNDSTINPLGRPITSLEKSWIGSLNNIGAMVGLYPFGLMSDCIGRRATLLILAIPHFTAFMIFSVSTNIYLFYLGRFFNGLSVGAGYVVMPMYIAEISTDSNRGFLLVSYTVFSSFGGLLSFLAGPYMSVFWFNIFLATFPAIYFITFYIIAPESPYYYVQKNKFNLAKEIIHKLRPYLVQEEIANEVASVKNYLNSTKKYDVIKTLKSKPALKGSLIAIVLCTLQQLSGEAAFLAYNEPIFADAGISIQPHIASMIVGSVFFISSFVSIFLVDKKGRKFLLTCSNIGLIISEVILGTYYIFQEDGSNVVGYSLIPVFSLIIYMFMYNVGVGPLPLTIVSEILPMNIKFLVATTAGFCSWLASFLVTKFFDDVNDDLGKSGTIFIFTGFCLMLLLFTRCCVPETKGKSLHSIQTILGK</sequence>
<reference evidence="11 12" key="1">
    <citation type="journal article" date="2021" name="BMC Biol.">
        <title>Horizontally acquired antibacterial genes associated with adaptive radiation of ladybird beetles.</title>
        <authorList>
            <person name="Li H.S."/>
            <person name="Tang X.F."/>
            <person name="Huang Y.H."/>
            <person name="Xu Z.Y."/>
            <person name="Chen M.L."/>
            <person name="Du X.Y."/>
            <person name="Qiu B.Y."/>
            <person name="Chen P.T."/>
            <person name="Zhang W."/>
            <person name="Slipinski A."/>
            <person name="Escalona H.E."/>
            <person name="Waterhouse R.M."/>
            <person name="Zwick A."/>
            <person name="Pang H."/>
        </authorList>
    </citation>
    <scope>NUCLEOTIDE SEQUENCE [LARGE SCALE GENOMIC DNA]</scope>
    <source>
        <strain evidence="11">SYSU2018</strain>
    </source>
</reference>
<feature type="transmembrane region" description="Helical" evidence="9">
    <location>
        <begin position="359"/>
        <end position="381"/>
    </location>
</feature>
<dbReference type="EMBL" id="JABFTP020000021">
    <property type="protein sequence ID" value="KAL3269494.1"/>
    <property type="molecule type" value="Genomic_DNA"/>
</dbReference>
<accession>A0ABD2MTL4</accession>
<feature type="transmembrane region" description="Helical" evidence="9">
    <location>
        <begin position="328"/>
        <end position="352"/>
    </location>
</feature>
<gene>
    <name evidence="11" type="ORF">HHI36_008561</name>
</gene>
<keyword evidence="4" id="KW-0762">Sugar transport</keyword>
<evidence type="ECO:0000256" key="8">
    <source>
        <dbReference type="ARBA" id="ARBA00023180"/>
    </source>
</evidence>
<dbReference type="InterPro" id="IPR005829">
    <property type="entry name" value="Sugar_transporter_CS"/>
</dbReference>
<dbReference type="Proteomes" id="UP001516400">
    <property type="component" value="Unassembled WGS sequence"/>
</dbReference>
<feature type="transmembrane region" description="Helical" evidence="9">
    <location>
        <begin position="210"/>
        <end position="231"/>
    </location>
</feature>
<feature type="transmembrane region" description="Helical" evidence="9">
    <location>
        <begin position="461"/>
        <end position="480"/>
    </location>
</feature>
<feature type="domain" description="Major facilitator superfamily (MFS) profile" evidence="10">
    <location>
        <begin position="26"/>
        <end position="484"/>
    </location>
</feature>
<evidence type="ECO:0000313" key="12">
    <source>
        <dbReference type="Proteomes" id="UP001516400"/>
    </source>
</evidence>
<dbReference type="PROSITE" id="PS00217">
    <property type="entry name" value="SUGAR_TRANSPORT_2"/>
    <property type="match status" value="1"/>
</dbReference>
<protein>
    <recommendedName>
        <fullName evidence="10">Major facilitator superfamily (MFS) profile domain-containing protein</fullName>
    </recommendedName>
</protein>
<evidence type="ECO:0000256" key="9">
    <source>
        <dbReference type="SAM" id="Phobius"/>
    </source>
</evidence>
<keyword evidence="12" id="KW-1185">Reference proteome</keyword>
<feature type="transmembrane region" description="Helical" evidence="9">
    <location>
        <begin position="32"/>
        <end position="50"/>
    </location>
</feature>
<organism evidence="11 12">
    <name type="scientific">Cryptolaemus montrouzieri</name>
    <dbReference type="NCBI Taxonomy" id="559131"/>
    <lineage>
        <taxon>Eukaryota</taxon>
        <taxon>Metazoa</taxon>
        <taxon>Ecdysozoa</taxon>
        <taxon>Arthropoda</taxon>
        <taxon>Hexapoda</taxon>
        <taxon>Insecta</taxon>
        <taxon>Pterygota</taxon>
        <taxon>Neoptera</taxon>
        <taxon>Endopterygota</taxon>
        <taxon>Coleoptera</taxon>
        <taxon>Polyphaga</taxon>
        <taxon>Cucujiformia</taxon>
        <taxon>Coccinelloidea</taxon>
        <taxon>Coccinellidae</taxon>
        <taxon>Scymninae</taxon>
        <taxon>Scymnini</taxon>
        <taxon>Cryptolaemus</taxon>
    </lineage>
</organism>
<keyword evidence="2" id="KW-0813">Transport</keyword>
<dbReference type="PROSITE" id="PS50850">
    <property type="entry name" value="MFS"/>
    <property type="match status" value="1"/>
</dbReference>
<evidence type="ECO:0000256" key="4">
    <source>
        <dbReference type="ARBA" id="ARBA00022597"/>
    </source>
</evidence>
<keyword evidence="7 9" id="KW-0472">Membrane</keyword>
<feature type="transmembrane region" description="Helical" evidence="9">
    <location>
        <begin position="186"/>
        <end position="204"/>
    </location>
</feature>
<evidence type="ECO:0000259" key="10">
    <source>
        <dbReference type="PROSITE" id="PS50850"/>
    </source>
</evidence>
<dbReference type="AlphaFoldDB" id="A0ABD2MTL4"/>